<sequence>MSSYECDSCSREFGSWQGCRQHMDALSHWQWPHECETCDKRFGTEQASAQHMNALDHWDSEDDDDEDEDEDSDDDDDDFECDSCDRTFTLWSGCRQHMDALGHSRFPHDCDTCEKRFGTIQGSHQHMHALGHWEHLYCRACERYFNRAGDLDQHMNSPIHTRADPIQRPAAPFSPPITRPVPPPSVARSVPAPRHPPVASPAPAPPLPPVVTINPVPRPQPVVNRTSTTSIAKPPLAVNTQSKQTKGDNPLSMSRIMCQQIEPTREIQKETPQRTTCPFCRAGFRAVFEVAQHLETSFCHVRPNLNLSNIYQGLRKQDPDGMLTVQATGPDAPLYRCPYTTGSCGGKLVPSLTALLAHLEGGSCGFISVADLKKDIGDWSDIIP</sequence>
<reference evidence="12 13" key="1">
    <citation type="submission" date="2018-10" db="EMBL/GenBank/DDBJ databases">
        <title>Fifty Aureobasidium pullulans genomes reveal a recombining polyextremotolerant generalist.</title>
        <authorList>
            <person name="Gostincar C."/>
            <person name="Turk M."/>
            <person name="Zajc J."/>
            <person name="Gunde-Cimerman N."/>
        </authorList>
    </citation>
    <scope>NUCLEOTIDE SEQUENCE [LARGE SCALE GENOMIC DNA]</scope>
    <source>
        <strain evidence="9 15">EXF-10751</strain>
        <strain evidence="8 16">EXF-11013</strain>
        <strain evidence="7 12">EXF-11318</strain>
        <strain evidence="11 14">EXF-3519</strain>
        <strain evidence="10 13">EXF-9785</strain>
    </source>
</reference>
<dbReference type="Gene3D" id="3.30.160.60">
    <property type="entry name" value="Classic Zinc Finger"/>
    <property type="match status" value="3"/>
</dbReference>
<dbReference type="EMBL" id="QZAL01000124">
    <property type="protein sequence ID" value="THW37168.1"/>
    <property type="molecule type" value="Genomic_DNA"/>
</dbReference>
<evidence type="ECO:0000313" key="12">
    <source>
        <dbReference type="Proteomes" id="UP000308014"/>
    </source>
</evidence>
<keyword evidence="3" id="KW-0862">Zinc</keyword>
<dbReference type="EMBL" id="QZAN01000007">
    <property type="protein sequence ID" value="THW66483.1"/>
    <property type="molecule type" value="Genomic_DNA"/>
</dbReference>
<evidence type="ECO:0000313" key="14">
    <source>
        <dbReference type="Proteomes" id="UP000309734"/>
    </source>
</evidence>
<keyword evidence="1" id="KW-0479">Metal-binding</keyword>
<dbReference type="InterPro" id="IPR013087">
    <property type="entry name" value="Znf_C2H2_type"/>
</dbReference>
<evidence type="ECO:0000313" key="16">
    <source>
        <dbReference type="Proteomes" id="UP000310687"/>
    </source>
</evidence>
<dbReference type="GO" id="GO:0010468">
    <property type="term" value="P:regulation of gene expression"/>
    <property type="evidence" value="ECO:0007669"/>
    <property type="project" value="TreeGrafter"/>
</dbReference>
<dbReference type="SUPFAM" id="SSF57667">
    <property type="entry name" value="beta-beta-alpha zinc fingers"/>
    <property type="match status" value="3"/>
</dbReference>
<protein>
    <recommendedName>
        <fullName evidence="6">C2H2-type domain-containing protein</fullName>
    </recommendedName>
</protein>
<evidence type="ECO:0000259" key="6">
    <source>
        <dbReference type="PROSITE" id="PS50157"/>
    </source>
</evidence>
<proteinExistence type="predicted"/>
<dbReference type="Proteomes" id="UP000310687">
    <property type="component" value="Unassembled WGS sequence"/>
</dbReference>
<dbReference type="Pfam" id="PF12171">
    <property type="entry name" value="zf-C2H2_jaz"/>
    <property type="match status" value="1"/>
</dbReference>
<evidence type="ECO:0000256" key="1">
    <source>
        <dbReference type="ARBA" id="ARBA00022723"/>
    </source>
</evidence>
<feature type="domain" description="C2H2-type" evidence="6">
    <location>
        <begin position="79"/>
        <end position="104"/>
    </location>
</feature>
<dbReference type="PANTHER" id="PTHR16515:SF54">
    <property type="entry name" value="GROWTH FACTOR-INDEPENDENT 1B TRANSCRIPTION REPRESSOR"/>
    <property type="match status" value="1"/>
</dbReference>
<dbReference type="EMBL" id="QZAJ01000001">
    <property type="protein sequence ID" value="THW24392.1"/>
    <property type="molecule type" value="Genomic_DNA"/>
</dbReference>
<dbReference type="Pfam" id="PF13912">
    <property type="entry name" value="zf-C2H2_6"/>
    <property type="match status" value="3"/>
</dbReference>
<dbReference type="PANTHER" id="PTHR16515">
    <property type="entry name" value="PR DOMAIN ZINC FINGER PROTEIN"/>
    <property type="match status" value="1"/>
</dbReference>
<evidence type="ECO:0000313" key="11">
    <source>
        <dbReference type="EMBL" id="THZ71636.1"/>
    </source>
</evidence>
<dbReference type="EMBL" id="QZBS01000146">
    <property type="protein sequence ID" value="THZ71636.1"/>
    <property type="molecule type" value="Genomic_DNA"/>
</dbReference>
<dbReference type="EMBL" id="QZAV01000188">
    <property type="protein sequence ID" value="THX36029.1"/>
    <property type="molecule type" value="Genomic_DNA"/>
</dbReference>
<feature type="region of interest" description="Disordered" evidence="5">
    <location>
        <begin position="172"/>
        <end position="205"/>
    </location>
</feature>
<evidence type="ECO:0000313" key="8">
    <source>
        <dbReference type="EMBL" id="THW37168.1"/>
    </source>
</evidence>
<dbReference type="GO" id="GO:0005634">
    <property type="term" value="C:nucleus"/>
    <property type="evidence" value="ECO:0007669"/>
    <property type="project" value="TreeGrafter"/>
</dbReference>
<evidence type="ECO:0000313" key="13">
    <source>
        <dbReference type="Proteomes" id="UP000308953"/>
    </source>
</evidence>
<dbReference type="PROSITE" id="PS00028">
    <property type="entry name" value="ZINC_FINGER_C2H2_1"/>
    <property type="match status" value="4"/>
</dbReference>
<accession>A0A4S9ENT5</accession>
<dbReference type="SMART" id="SM00355">
    <property type="entry name" value="ZnF_C2H2"/>
    <property type="match status" value="6"/>
</dbReference>
<feature type="domain" description="C2H2-type" evidence="6">
    <location>
        <begin position="136"/>
        <end position="165"/>
    </location>
</feature>
<keyword evidence="2 4" id="KW-0863">Zinc-finger</keyword>
<dbReference type="Proteomes" id="UP000308014">
    <property type="component" value="Unassembled WGS sequence"/>
</dbReference>
<evidence type="ECO:0000256" key="5">
    <source>
        <dbReference type="SAM" id="MobiDB-lite"/>
    </source>
</evidence>
<dbReference type="Proteomes" id="UP000308953">
    <property type="component" value="Unassembled WGS sequence"/>
</dbReference>
<name>A0A4S9ENT5_AURPU</name>
<dbReference type="Proteomes" id="UP000309734">
    <property type="component" value="Unassembled WGS sequence"/>
</dbReference>
<comment type="caution">
    <text evidence="10">The sequence shown here is derived from an EMBL/GenBank/DDBJ whole genome shotgun (WGS) entry which is preliminary data.</text>
</comment>
<feature type="compositionally biased region" description="Pro residues" evidence="5">
    <location>
        <begin position="172"/>
        <end position="185"/>
    </location>
</feature>
<evidence type="ECO:0000313" key="15">
    <source>
        <dbReference type="Proteomes" id="UP000310421"/>
    </source>
</evidence>
<organism evidence="10 13">
    <name type="scientific">Aureobasidium pullulans</name>
    <name type="common">Black yeast</name>
    <name type="synonym">Pullularia pullulans</name>
    <dbReference type="NCBI Taxonomy" id="5580"/>
    <lineage>
        <taxon>Eukaryota</taxon>
        <taxon>Fungi</taxon>
        <taxon>Dikarya</taxon>
        <taxon>Ascomycota</taxon>
        <taxon>Pezizomycotina</taxon>
        <taxon>Dothideomycetes</taxon>
        <taxon>Dothideomycetidae</taxon>
        <taxon>Dothideales</taxon>
        <taxon>Saccotheciaceae</taxon>
        <taxon>Aureobasidium</taxon>
    </lineage>
</organism>
<gene>
    <name evidence="11" type="ORF">D6C85_05169</name>
    <name evidence="10" type="ORF">D6D10_07027</name>
    <name evidence="9" type="ORF">D6D20_01263</name>
    <name evidence="8" type="ORF">D6D22_07333</name>
    <name evidence="7" type="ORF">D6D24_00096</name>
</gene>
<dbReference type="AlphaFoldDB" id="A0A4S9ENT5"/>
<dbReference type="InterPro" id="IPR050331">
    <property type="entry name" value="Zinc_finger"/>
</dbReference>
<dbReference type="GO" id="GO:0008270">
    <property type="term" value="F:zinc ion binding"/>
    <property type="evidence" value="ECO:0007669"/>
    <property type="project" value="UniProtKB-KW"/>
</dbReference>
<dbReference type="InterPro" id="IPR036236">
    <property type="entry name" value="Znf_C2H2_sf"/>
</dbReference>
<dbReference type="PROSITE" id="PS50157">
    <property type="entry name" value="ZINC_FINGER_C2H2_2"/>
    <property type="match status" value="2"/>
</dbReference>
<evidence type="ECO:0000313" key="9">
    <source>
        <dbReference type="EMBL" id="THW66483.1"/>
    </source>
</evidence>
<evidence type="ECO:0000313" key="7">
    <source>
        <dbReference type="EMBL" id="THW24392.1"/>
    </source>
</evidence>
<evidence type="ECO:0000256" key="4">
    <source>
        <dbReference type="PROSITE-ProRule" id="PRU00042"/>
    </source>
</evidence>
<dbReference type="InterPro" id="IPR022755">
    <property type="entry name" value="Znf_C2H2_jaz"/>
</dbReference>
<dbReference type="Proteomes" id="UP000310421">
    <property type="component" value="Unassembled WGS sequence"/>
</dbReference>
<feature type="compositionally biased region" description="Pro residues" evidence="5">
    <location>
        <begin position="193"/>
        <end position="205"/>
    </location>
</feature>
<evidence type="ECO:0000256" key="3">
    <source>
        <dbReference type="ARBA" id="ARBA00022833"/>
    </source>
</evidence>
<feature type="compositionally biased region" description="Acidic residues" evidence="5">
    <location>
        <begin position="59"/>
        <end position="79"/>
    </location>
</feature>
<evidence type="ECO:0000313" key="10">
    <source>
        <dbReference type="EMBL" id="THX36029.1"/>
    </source>
</evidence>
<feature type="region of interest" description="Disordered" evidence="5">
    <location>
        <begin position="56"/>
        <end position="79"/>
    </location>
</feature>
<evidence type="ECO:0000256" key="2">
    <source>
        <dbReference type="ARBA" id="ARBA00022771"/>
    </source>
</evidence>